<evidence type="ECO:0000313" key="3">
    <source>
        <dbReference type="Proteomes" id="UP001262754"/>
    </source>
</evidence>
<dbReference type="EMBL" id="JAVDRL010000002">
    <property type="protein sequence ID" value="MDR6530041.1"/>
    <property type="molecule type" value="Genomic_DNA"/>
</dbReference>
<dbReference type="Gene3D" id="1.20.1270.180">
    <property type="match status" value="1"/>
</dbReference>
<evidence type="ECO:0000313" key="2">
    <source>
        <dbReference type="EMBL" id="MDR6530041.1"/>
    </source>
</evidence>
<dbReference type="InterPro" id="IPR052755">
    <property type="entry name" value="Lysozyme_Inhibitor_LprI"/>
</dbReference>
<dbReference type="Proteomes" id="UP001262754">
    <property type="component" value="Unassembled WGS sequence"/>
</dbReference>
<feature type="chain" id="PRO_5046274096" evidence="1">
    <location>
        <begin position="28"/>
        <end position="232"/>
    </location>
</feature>
<keyword evidence="3" id="KW-1185">Reference proteome</keyword>
<accession>A0ABU1MWG4</accession>
<evidence type="ECO:0000256" key="1">
    <source>
        <dbReference type="SAM" id="SignalP"/>
    </source>
</evidence>
<name>A0ABU1MWG4_9CAUL</name>
<dbReference type="PANTHER" id="PTHR37549">
    <property type="entry name" value="LIPOPROTEIN LPRI"/>
    <property type="match status" value="1"/>
</dbReference>
<reference evidence="2 3" key="1">
    <citation type="submission" date="2023-07" db="EMBL/GenBank/DDBJ databases">
        <title>Sorghum-associated microbial communities from plants grown in Nebraska, USA.</title>
        <authorList>
            <person name="Schachtman D."/>
        </authorList>
    </citation>
    <scope>NUCLEOTIDE SEQUENCE [LARGE SCALE GENOMIC DNA]</scope>
    <source>
        <strain evidence="2 3">DS2154</strain>
    </source>
</reference>
<gene>
    <name evidence="2" type="ORF">J2800_000765</name>
</gene>
<dbReference type="RefSeq" id="WP_310029285.1">
    <property type="nucleotide sequence ID" value="NZ_JAVDRL010000002.1"/>
</dbReference>
<feature type="signal peptide" evidence="1">
    <location>
        <begin position="1"/>
        <end position="27"/>
    </location>
</feature>
<keyword evidence="1" id="KW-0732">Signal</keyword>
<proteinExistence type="predicted"/>
<dbReference type="PANTHER" id="PTHR37549:SF1">
    <property type="entry name" value="LIPOPROTEIN LPRI"/>
    <property type="match status" value="1"/>
</dbReference>
<protein>
    <submittedName>
        <fullName evidence="2">Uncharacterized protein YecT (DUF1311 family)</fullName>
    </submittedName>
</protein>
<organism evidence="2 3">
    <name type="scientific">Caulobacter rhizosphaerae</name>
    <dbReference type="NCBI Taxonomy" id="2010972"/>
    <lineage>
        <taxon>Bacteria</taxon>
        <taxon>Pseudomonadati</taxon>
        <taxon>Pseudomonadota</taxon>
        <taxon>Alphaproteobacteria</taxon>
        <taxon>Caulobacterales</taxon>
        <taxon>Caulobacteraceae</taxon>
        <taxon>Caulobacter</taxon>
    </lineage>
</organism>
<sequence length="232" mass="24629">MTRLVATLAALLLAAVIPSLSVSPAAAASFDCAKARTKVETLICKDPQLSRQDEDLAKAYGEALKLWDGKIAAYVRISQRGWMGARALEPPGMSGGGILCEDDETALSCLRTIHADRIAVLRNPGFRLSGIYTRGQDFLSVKATPTGLELAYQLADANTSQGFTDDGAKVKVVPGQTIVAFPLAGTGPDACRLDASFSVDEVTVTQKGPCGGAKLGGWWKRDQTRDPEAELF</sequence>
<comment type="caution">
    <text evidence="2">The sequence shown here is derived from an EMBL/GenBank/DDBJ whole genome shotgun (WGS) entry which is preliminary data.</text>
</comment>